<dbReference type="GO" id="GO:0004674">
    <property type="term" value="F:protein serine/threonine kinase activity"/>
    <property type="evidence" value="ECO:0007669"/>
    <property type="project" value="TreeGrafter"/>
</dbReference>
<sequence>YYNFGPVDFEELDDYAEGMMCENPEINKFIRENDGLKWIPYEQLSNIEYLAHGGFGVVSKARWNFLDVALKCLNNSKNLTADVLQEITNYRLFDHSTNIIYVSQCYGLSQDPTTGNYLMVMHYFEGGNLRQYLDNNHNQLFFEDKLGLLYTMANGLYHIHSQGLIHRDFHPGNILNRFSSTLYFKSLEYNKTMQNIGCYITDLGLCKPIDEANDDKTIYGVLPYVAPEILRGKQYTQASDIYSFGIVAYELFSGLPPYYNVPHNTSLTINICNGLRPNSDIINVPQLLKKLIIKCWDDNPLVRPTASELFDLFGKWYCGQDEEFCRQYRQIDDAEKLMPLETYKIHPQAIYTSRLLNLNLKENDYVSNKLNELHIEDN</sequence>
<dbReference type="InterPro" id="IPR000719">
    <property type="entry name" value="Prot_kinase_dom"/>
</dbReference>
<dbReference type="GO" id="GO:0005524">
    <property type="term" value="F:ATP binding"/>
    <property type="evidence" value="ECO:0007669"/>
    <property type="project" value="InterPro"/>
</dbReference>
<keyword evidence="3" id="KW-1185">Reference proteome</keyword>
<dbReference type="PANTHER" id="PTHR44329:SF289">
    <property type="entry name" value="SERINE_THREONINE-PROTEIN KINASE VIK"/>
    <property type="match status" value="1"/>
</dbReference>
<dbReference type="OrthoDB" id="544350at2759"/>
<name>A0A9N8ZHH1_9GLOM</name>
<protein>
    <submittedName>
        <fullName evidence="2">7003_t:CDS:1</fullName>
    </submittedName>
</protein>
<dbReference type="PANTHER" id="PTHR44329">
    <property type="entry name" value="SERINE/THREONINE-PROTEIN KINASE TNNI3K-RELATED"/>
    <property type="match status" value="1"/>
</dbReference>
<dbReference type="Proteomes" id="UP000789396">
    <property type="component" value="Unassembled WGS sequence"/>
</dbReference>
<gene>
    <name evidence="2" type="ORF">RFULGI_LOCUS2206</name>
</gene>
<feature type="non-terminal residue" evidence="2">
    <location>
        <position position="1"/>
    </location>
</feature>
<dbReference type="Pfam" id="PF07714">
    <property type="entry name" value="PK_Tyr_Ser-Thr"/>
    <property type="match status" value="1"/>
</dbReference>
<dbReference type="SUPFAM" id="SSF56112">
    <property type="entry name" value="Protein kinase-like (PK-like)"/>
    <property type="match status" value="1"/>
</dbReference>
<dbReference type="InterPro" id="IPR051681">
    <property type="entry name" value="Ser/Thr_Kinases-Pseudokinases"/>
</dbReference>
<proteinExistence type="predicted"/>
<evidence type="ECO:0000313" key="2">
    <source>
        <dbReference type="EMBL" id="CAG8495948.1"/>
    </source>
</evidence>
<accession>A0A9N8ZHH1</accession>
<dbReference type="PROSITE" id="PS50011">
    <property type="entry name" value="PROTEIN_KINASE_DOM"/>
    <property type="match status" value="1"/>
</dbReference>
<dbReference type="InterPro" id="IPR011009">
    <property type="entry name" value="Kinase-like_dom_sf"/>
</dbReference>
<evidence type="ECO:0000259" key="1">
    <source>
        <dbReference type="PROSITE" id="PS50011"/>
    </source>
</evidence>
<dbReference type="Gene3D" id="1.10.510.10">
    <property type="entry name" value="Transferase(Phosphotransferase) domain 1"/>
    <property type="match status" value="1"/>
</dbReference>
<dbReference type="EMBL" id="CAJVPZ010001604">
    <property type="protein sequence ID" value="CAG8495948.1"/>
    <property type="molecule type" value="Genomic_DNA"/>
</dbReference>
<evidence type="ECO:0000313" key="3">
    <source>
        <dbReference type="Proteomes" id="UP000789396"/>
    </source>
</evidence>
<dbReference type="InterPro" id="IPR001245">
    <property type="entry name" value="Ser-Thr/Tyr_kinase_cat_dom"/>
</dbReference>
<feature type="domain" description="Protein kinase" evidence="1">
    <location>
        <begin position="44"/>
        <end position="317"/>
    </location>
</feature>
<reference evidence="2" key="1">
    <citation type="submission" date="2021-06" db="EMBL/GenBank/DDBJ databases">
        <authorList>
            <person name="Kallberg Y."/>
            <person name="Tangrot J."/>
            <person name="Rosling A."/>
        </authorList>
    </citation>
    <scope>NUCLEOTIDE SEQUENCE</scope>
    <source>
        <strain evidence="2">IN212</strain>
    </source>
</reference>
<dbReference type="AlphaFoldDB" id="A0A9N8ZHH1"/>
<comment type="caution">
    <text evidence="2">The sequence shown here is derived from an EMBL/GenBank/DDBJ whole genome shotgun (WGS) entry which is preliminary data.</text>
</comment>
<organism evidence="2 3">
    <name type="scientific">Racocetra fulgida</name>
    <dbReference type="NCBI Taxonomy" id="60492"/>
    <lineage>
        <taxon>Eukaryota</taxon>
        <taxon>Fungi</taxon>
        <taxon>Fungi incertae sedis</taxon>
        <taxon>Mucoromycota</taxon>
        <taxon>Glomeromycotina</taxon>
        <taxon>Glomeromycetes</taxon>
        <taxon>Diversisporales</taxon>
        <taxon>Gigasporaceae</taxon>
        <taxon>Racocetra</taxon>
    </lineage>
</organism>